<accession>A0A9P1I690</accession>
<dbReference type="AlphaFoldDB" id="A0A9P1I690"/>
<protein>
    <submittedName>
        <fullName evidence="1">Uncharacterized protein</fullName>
    </submittedName>
</protein>
<dbReference type="EMBL" id="CANHGI010000001">
    <property type="protein sequence ID" value="CAI5437529.1"/>
    <property type="molecule type" value="Genomic_DNA"/>
</dbReference>
<gene>
    <name evidence="1" type="ORF">CAMP_LOCUS166</name>
</gene>
<reference evidence="1" key="1">
    <citation type="submission" date="2022-11" db="EMBL/GenBank/DDBJ databases">
        <authorList>
            <person name="Kikuchi T."/>
        </authorList>
    </citation>
    <scope>NUCLEOTIDE SEQUENCE</scope>
    <source>
        <strain evidence="1">PS1010</strain>
    </source>
</reference>
<sequence>MAILREFRVLWLSRLFRWYLKNSPRYPLQRSLTQQCPLQSFFGKIIPVWNEIVKHIDPSTSTMKLRNLISSLSDSQLVGTSQNPWLTYSLVRN</sequence>
<name>A0A9P1I690_9PELO</name>
<evidence type="ECO:0000313" key="2">
    <source>
        <dbReference type="Proteomes" id="UP001152747"/>
    </source>
</evidence>
<dbReference type="Proteomes" id="UP001152747">
    <property type="component" value="Unassembled WGS sequence"/>
</dbReference>
<proteinExistence type="predicted"/>
<evidence type="ECO:0000313" key="1">
    <source>
        <dbReference type="EMBL" id="CAI5437529.1"/>
    </source>
</evidence>
<keyword evidence="2" id="KW-1185">Reference proteome</keyword>
<organism evidence="1 2">
    <name type="scientific">Caenorhabditis angaria</name>
    <dbReference type="NCBI Taxonomy" id="860376"/>
    <lineage>
        <taxon>Eukaryota</taxon>
        <taxon>Metazoa</taxon>
        <taxon>Ecdysozoa</taxon>
        <taxon>Nematoda</taxon>
        <taxon>Chromadorea</taxon>
        <taxon>Rhabditida</taxon>
        <taxon>Rhabditina</taxon>
        <taxon>Rhabditomorpha</taxon>
        <taxon>Rhabditoidea</taxon>
        <taxon>Rhabditidae</taxon>
        <taxon>Peloderinae</taxon>
        <taxon>Caenorhabditis</taxon>
    </lineage>
</organism>
<comment type="caution">
    <text evidence="1">The sequence shown here is derived from an EMBL/GenBank/DDBJ whole genome shotgun (WGS) entry which is preliminary data.</text>
</comment>